<keyword evidence="3" id="KW-1185">Reference proteome</keyword>
<evidence type="ECO:0000313" key="2">
    <source>
        <dbReference type="EMBL" id="MBX7500463.1"/>
    </source>
</evidence>
<sequence length="58" mass="6232">MAPREVTQMYNRSFFRSQLGQAAIASIAAMVTFVLLSTQIAVTAPSPALAAYEQVEIA</sequence>
<reference evidence="2 3" key="1">
    <citation type="submission" date="2021-08" db="EMBL/GenBank/DDBJ databases">
        <title>Comparative Genomics Analysis of the Genus Qipengyuania Reveals Extensive Genetic Diversity and Metabolic Versatility, Including the Description of Fifteen Novel Species.</title>
        <authorList>
            <person name="Liu Y."/>
        </authorList>
    </citation>
    <scope>NUCLEOTIDE SEQUENCE [LARGE SCALE GENOMIC DNA]</scope>
    <source>
        <strain evidence="2 3">YG27</strain>
    </source>
</reference>
<dbReference type="Proteomes" id="UP000782554">
    <property type="component" value="Unassembled WGS sequence"/>
</dbReference>
<keyword evidence="1" id="KW-1133">Transmembrane helix</keyword>
<keyword evidence="1" id="KW-0812">Transmembrane</keyword>
<proteinExistence type="predicted"/>
<organism evidence="2 3">
    <name type="scientific">Qipengyuania mesophila</name>
    <dbReference type="NCBI Taxonomy" id="2867246"/>
    <lineage>
        <taxon>Bacteria</taxon>
        <taxon>Pseudomonadati</taxon>
        <taxon>Pseudomonadota</taxon>
        <taxon>Alphaproteobacteria</taxon>
        <taxon>Sphingomonadales</taxon>
        <taxon>Erythrobacteraceae</taxon>
        <taxon>Qipengyuania</taxon>
    </lineage>
</organism>
<name>A0ABS7JS74_9SPHN</name>
<evidence type="ECO:0000313" key="3">
    <source>
        <dbReference type="Proteomes" id="UP000782554"/>
    </source>
</evidence>
<gene>
    <name evidence="2" type="ORF">K3181_03255</name>
</gene>
<dbReference type="RefSeq" id="WP_221602905.1">
    <property type="nucleotide sequence ID" value="NZ_CAXQPQ010000020.1"/>
</dbReference>
<comment type="caution">
    <text evidence="2">The sequence shown here is derived from an EMBL/GenBank/DDBJ whole genome shotgun (WGS) entry which is preliminary data.</text>
</comment>
<protein>
    <submittedName>
        <fullName evidence="2">Uncharacterized protein</fullName>
    </submittedName>
</protein>
<evidence type="ECO:0000256" key="1">
    <source>
        <dbReference type="SAM" id="Phobius"/>
    </source>
</evidence>
<feature type="transmembrane region" description="Helical" evidence="1">
    <location>
        <begin position="21"/>
        <end position="42"/>
    </location>
</feature>
<accession>A0ABS7JS74</accession>
<keyword evidence="1" id="KW-0472">Membrane</keyword>
<dbReference type="EMBL" id="JAIGNU010000001">
    <property type="protein sequence ID" value="MBX7500463.1"/>
    <property type="molecule type" value="Genomic_DNA"/>
</dbReference>